<dbReference type="InterPro" id="IPR036505">
    <property type="entry name" value="Amidase/PGRP_sf"/>
</dbReference>
<name>A0A1W0WEG0_HYPEX</name>
<gene>
    <name evidence="11" type="ORF">BV898_12260</name>
</gene>
<keyword evidence="3" id="KW-0547">Nucleotide-binding</keyword>
<dbReference type="PANTHER" id="PTHR24416:SF600">
    <property type="entry name" value="PDGF- AND VEGF-RECEPTOR RELATED, ISOFORM J"/>
    <property type="match status" value="1"/>
</dbReference>
<dbReference type="GO" id="GO:0008270">
    <property type="term" value="F:zinc ion binding"/>
    <property type="evidence" value="ECO:0007669"/>
    <property type="project" value="InterPro"/>
</dbReference>
<dbReference type="GO" id="GO:0030182">
    <property type="term" value="P:neuron differentiation"/>
    <property type="evidence" value="ECO:0007669"/>
    <property type="project" value="UniProtKB-ARBA"/>
</dbReference>
<dbReference type="PANTHER" id="PTHR24416">
    <property type="entry name" value="TYROSINE-PROTEIN KINASE RECEPTOR"/>
    <property type="match status" value="1"/>
</dbReference>
<dbReference type="InterPro" id="IPR050122">
    <property type="entry name" value="RTK"/>
</dbReference>
<evidence type="ECO:0000256" key="3">
    <source>
        <dbReference type="ARBA" id="ARBA00022741"/>
    </source>
</evidence>
<dbReference type="Proteomes" id="UP000192578">
    <property type="component" value="Unassembled WGS sequence"/>
</dbReference>
<evidence type="ECO:0000256" key="7">
    <source>
        <dbReference type="ARBA" id="ARBA00023137"/>
    </source>
</evidence>
<dbReference type="InterPro" id="IPR020635">
    <property type="entry name" value="Tyr_kinase_cat_dom"/>
</dbReference>
<dbReference type="GO" id="GO:0007169">
    <property type="term" value="P:cell surface receptor protein tyrosine kinase signaling pathway"/>
    <property type="evidence" value="ECO:0007669"/>
    <property type="project" value="TreeGrafter"/>
</dbReference>
<evidence type="ECO:0000256" key="1">
    <source>
        <dbReference type="ARBA" id="ARBA00004308"/>
    </source>
</evidence>
<organism evidence="11 12">
    <name type="scientific">Hypsibius exemplaris</name>
    <name type="common">Freshwater tardigrade</name>
    <dbReference type="NCBI Taxonomy" id="2072580"/>
    <lineage>
        <taxon>Eukaryota</taxon>
        <taxon>Metazoa</taxon>
        <taxon>Ecdysozoa</taxon>
        <taxon>Tardigrada</taxon>
        <taxon>Eutardigrada</taxon>
        <taxon>Parachela</taxon>
        <taxon>Hypsibioidea</taxon>
        <taxon>Hypsibiidae</taxon>
        <taxon>Hypsibius</taxon>
    </lineage>
</organism>
<evidence type="ECO:0000259" key="10">
    <source>
        <dbReference type="PROSITE" id="PS50011"/>
    </source>
</evidence>
<keyword evidence="9" id="KW-1133">Transmembrane helix</keyword>
<keyword evidence="9" id="KW-0812">Transmembrane</keyword>
<reference evidence="12" key="1">
    <citation type="submission" date="2017-01" db="EMBL/GenBank/DDBJ databases">
        <title>Comparative genomics of anhydrobiosis in the tardigrade Hypsibius dujardini.</title>
        <authorList>
            <person name="Yoshida Y."/>
            <person name="Koutsovoulos G."/>
            <person name="Laetsch D."/>
            <person name="Stevens L."/>
            <person name="Kumar S."/>
            <person name="Horikawa D."/>
            <person name="Ishino K."/>
            <person name="Komine S."/>
            <person name="Tomita M."/>
            <person name="Blaxter M."/>
            <person name="Arakawa K."/>
        </authorList>
    </citation>
    <scope>NUCLEOTIDE SEQUENCE [LARGE SCALE GENOMIC DNA]</scope>
    <source>
        <strain evidence="12">Z151</strain>
    </source>
</reference>
<evidence type="ECO:0000256" key="9">
    <source>
        <dbReference type="SAM" id="Phobius"/>
    </source>
</evidence>
<dbReference type="GO" id="GO:0004714">
    <property type="term" value="F:transmembrane receptor protein tyrosine kinase activity"/>
    <property type="evidence" value="ECO:0007669"/>
    <property type="project" value="UniProtKB-EC"/>
</dbReference>
<dbReference type="AlphaFoldDB" id="A0A1W0WEG0"/>
<evidence type="ECO:0000256" key="6">
    <source>
        <dbReference type="ARBA" id="ARBA00023136"/>
    </source>
</evidence>
<dbReference type="Gene3D" id="3.30.200.20">
    <property type="entry name" value="Phosphorylase Kinase, domain 1"/>
    <property type="match status" value="1"/>
</dbReference>
<dbReference type="SUPFAM" id="SSF56112">
    <property type="entry name" value="Protein kinase-like (PK-like)"/>
    <property type="match status" value="1"/>
</dbReference>
<dbReference type="PRINTS" id="PR00109">
    <property type="entry name" value="TYRKINASE"/>
</dbReference>
<evidence type="ECO:0000313" key="12">
    <source>
        <dbReference type="Proteomes" id="UP000192578"/>
    </source>
</evidence>
<dbReference type="Pfam" id="PF07714">
    <property type="entry name" value="PK_Tyr_Ser-Thr"/>
    <property type="match status" value="1"/>
</dbReference>
<protein>
    <submittedName>
        <fullName evidence="11">Fibroblast growth factor receptor 4</fullName>
    </submittedName>
</protein>
<dbReference type="Gene3D" id="3.40.80.10">
    <property type="entry name" value="Peptidoglycan recognition protein-like"/>
    <property type="match status" value="1"/>
</dbReference>
<dbReference type="GO" id="GO:0009253">
    <property type="term" value="P:peptidoglycan catabolic process"/>
    <property type="evidence" value="ECO:0007669"/>
    <property type="project" value="InterPro"/>
</dbReference>
<keyword evidence="12" id="KW-1185">Reference proteome</keyword>
<evidence type="ECO:0000256" key="2">
    <source>
        <dbReference type="ARBA" id="ARBA00022679"/>
    </source>
</evidence>
<dbReference type="SMART" id="SM00701">
    <property type="entry name" value="PGRP"/>
    <property type="match status" value="1"/>
</dbReference>
<keyword evidence="7" id="KW-0829">Tyrosine-protein kinase</keyword>
<dbReference type="InterPro" id="IPR006619">
    <property type="entry name" value="PGRP_domain_met/bac"/>
</dbReference>
<evidence type="ECO:0000256" key="5">
    <source>
        <dbReference type="ARBA" id="ARBA00022840"/>
    </source>
</evidence>
<comment type="subcellular location">
    <subcellularLocation>
        <location evidence="1">Endomembrane system</location>
    </subcellularLocation>
</comment>
<keyword evidence="2" id="KW-0808">Transferase</keyword>
<proteinExistence type="predicted"/>
<dbReference type="GO" id="GO:0050793">
    <property type="term" value="P:regulation of developmental process"/>
    <property type="evidence" value="ECO:0007669"/>
    <property type="project" value="UniProtKB-ARBA"/>
</dbReference>
<keyword evidence="5" id="KW-0067">ATP-binding</keyword>
<dbReference type="CDD" id="cd00192">
    <property type="entry name" value="PTKc"/>
    <property type="match status" value="1"/>
</dbReference>
<dbReference type="GO" id="GO:0005524">
    <property type="term" value="F:ATP binding"/>
    <property type="evidence" value="ECO:0007669"/>
    <property type="project" value="UniProtKB-KW"/>
</dbReference>
<sequence length="603" mass="68094">MAAYVCPPEDQGDNSPSLIADAGMTARSSDECPLILNRTEWGSRVAAPTTPRLLTPVSEVYFLQTLFPDCEDLRSCKCQARQAEGIHMSEDRYRFPAIGYNFMVGIDSNGTLFEGRGFFIEGEYPEPRPDQRRISYSVAFLGNFSIDHSRVPRKESLESVLHLLNCAVSQNFLSKDYVIHNYAVNLQTLEAFNLLRNYTPSVATITSDHAVPGPIIIAASASSGGCLLLFGVLIYFLWRKRNSRTRDLYLRMLEKIPAPVLHRYIIPPTQLIATKHDGGNELGTGHFGIVIKARLRPNGPKGIRKVSTDELDVAVKVLKDDVTEKEKAEQQRAFLMEMEMLMKVGRHVNIVNLIGIVLQDDPMIVMEYCCLGSLYEFLRNDQYTSCFLTDELSPSPALYAVHGVDDLINLGFQISRGMEFVSARGMIHRDLAARNILLDGRKVAKIADFGLAREQMEYSLAGKNAEVPWRWLAIESLVARQGVFSTKSDVWSFGITFWEILSLCRQLPYRAEQNGQIGCAEILDFLTNGRRLSRPELCTIEVYAVMKQCWAADPQDRPTFTELTRLLSALLPEAMQHEYLQVDQTNKEYNKLLDQEYRCSTDL</sequence>
<dbReference type="GO" id="GO:0012505">
    <property type="term" value="C:endomembrane system"/>
    <property type="evidence" value="ECO:0007669"/>
    <property type="project" value="UniProtKB-SubCell"/>
</dbReference>
<comment type="catalytic activity">
    <reaction evidence="8">
        <text>L-tyrosyl-[protein] + ATP = O-phospho-L-tyrosyl-[protein] + ADP + H(+)</text>
        <dbReference type="Rhea" id="RHEA:10596"/>
        <dbReference type="Rhea" id="RHEA-COMP:10136"/>
        <dbReference type="Rhea" id="RHEA-COMP:20101"/>
        <dbReference type="ChEBI" id="CHEBI:15378"/>
        <dbReference type="ChEBI" id="CHEBI:30616"/>
        <dbReference type="ChEBI" id="CHEBI:46858"/>
        <dbReference type="ChEBI" id="CHEBI:61978"/>
        <dbReference type="ChEBI" id="CHEBI:456216"/>
        <dbReference type="EC" id="2.7.10.1"/>
    </reaction>
</comment>
<keyword evidence="11" id="KW-0675">Receptor</keyword>
<keyword evidence="6 9" id="KW-0472">Membrane</keyword>
<feature type="transmembrane region" description="Helical" evidence="9">
    <location>
        <begin position="215"/>
        <end position="238"/>
    </location>
</feature>
<dbReference type="GO" id="GO:0048468">
    <property type="term" value="P:cell development"/>
    <property type="evidence" value="ECO:0007669"/>
    <property type="project" value="UniProtKB-ARBA"/>
</dbReference>
<evidence type="ECO:0000313" key="11">
    <source>
        <dbReference type="EMBL" id="OQV13513.1"/>
    </source>
</evidence>
<dbReference type="InterPro" id="IPR008266">
    <property type="entry name" value="Tyr_kinase_AS"/>
</dbReference>
<dbReference type="GO" id="GO:0051130">
    <property type="term" value="P:positive regulation of cellular component organization"/>
    <property type="evidence" value="ECO:0007669"/>
    <property type="project" value="UniProtKB-ARBA"/>
</dbReference>
<dbReference type="InterPro" id="IPR000719">
    <property type="entry name" value="Prot_kinase_dom"/>
</dbReference>
<dbReference type="SMART" id="SM00219">
    <property type="entry name" value="TyrKc"/>
    <property type="match status" value="1"/>
</dbReference>
<dbReference type="GO" id="GO:0005886">
    <property type="term" value="C:plasma membrane"/>
    <property type="evidence" value="ECO:0007669"/>
    <property type="project" value="TreeGrafter"/>
</dbReference>
<dbReference type="FunFam" id="1.10.510.10:FF:001512">
    <property type="entry name" value="Receptor tyrosine-protein kinase erbB-2"/>
    <property type="match status" value="1"/>
</dbReference>
<evidence type="ECO:0000256" key="8">
    <source>
        <dbReference type="ARBA" id="ARBA00051243"/>
    </source>
</evidence>
<feature type="domain" description="Protein kinase" evidence="10">
    <location>
        <begin position="276"/>
        <end position="580"/>
    </location>
</feature>
<dbReference type="EMBL" id="MTYJ01000122">
    <property type="protein sequence ID" value="OQV13513.1"/>
    <property type="molecule type" value="Genomic_DNA"/>
</dbReference>
<comment type="caution">
    <text evidence="11">The sequence shown here is derived from an EMBL/GenBank/DDBJ whole genome shotgun (WGS) entry which is preliminary data.</text>
</comment>
<dbReference type="OrthoDB" id="6606614at2759"/>
<evidence type="ECO:0000256" key="4">
    <source>
        <dbReference type="ARBA" id="ARBA00022777"/>
    </source>
</evidence>
<keyword evidence="4" id="KW-0418">Kinase</keyword>
<dbReference type="PROSITE" id="PS50011">
    <property type="entry name" value="PROTEIN_KINASE_DOM"/>
    <property type="match status" value="1"/>
</dbReference>
<dbReference type="Gene3D" id="1.10.510.10">
    <property type="entry name" value="Transferase(Phosphotransferase) domain 1"/>
    <property type="match status" value="1"/>
</dbReference>
<dbReference type="SUPFAM" id="SSF55846">
    <property type="entry name" value="N-acetylmuramoyl-L-alanine amidase-like"/>
    <property type="match status" value="1"/>
</dbReference>
<dbReference type="GO" id="GO:0008745">
    <property type="term" value="F:N-acetylmuramoyl-L-alanine amidase activity"/>
    <property type="evidence" value="ECO:0007669"/>
    <property type="project" value="InterPro"/>
</dbReference>
<dbReference type="PROSITE" id="PS00109">
    <property type="entry name" value="PROTEIN_KINASE_TYR"/>
    <property type="match status" value="1"/>
</dbReference>
<dbReference type="InterPro" id="IPR011009">
    <property type="entry name" value="Kinase-like_dom_sf"/>
</dbReference>
<dbReference type="GO" id="GO:0043235">
    <property type="term" value="C:receptor complex"/>
    <property type="evidence" value="ECO:0007669"/>
    <property type="project" value="TreeGrafter"/>
</dbReference>
<accession>A0A1W0WEG0</accession>
<dbReference type="InterPro" id="IPR001245">
    <property type="entry name" value="Ser-Thr/Tyr_kinase_cat_dom"/>
</dbReference>